<dbReference type="InterPro" id="IPR034751">
    <property type="entry name" value="Yippee"/>
</dbReference>
<protein>
    <recommendedName>
        <fullName evidence="4">Protein yippee-like</fullName>
    </recommendedName>
</protein>
<dbReference type="AlphaFoldDB" id="A0A2G2YYC0"/>
<keyword evidence="7" id="KW-1185">Reference proteome</keyword>
<evidence type="ECO:0000313" key="7">
    <source>
        <dbReference type="Proteomes" id="UP000222542"/>
    </source>
</evidence>
<dbReference type="Gramene" id="PHT74729">
    <property type="protein sequence ID" value="PHT74729"/>
    <property type="gene ID" value="T459_22006"/>
</dbReference>
<dbReference type="InterPro" id="IPR004910">
    <property type="entry name" value="Yippee/Mis18/Cereblon"/>
</dbReference>
<comment type="similarity">
    <text evidence="1 4">Belongs to the yippee family.</text>
</comment>
<dbReference type="PROSITE" id="PS51792">
    <property type="entry name" value="YIPPEE"/>
    <property type="match status" value="1"/>
</dbReference>
<evidence type="ECO:0000256" key="4">
    <source>
        <dbReference type="RuleBase" id="RU110713"/>
    </source>
</evidence>
<dbReference type="EMBL" id="AYRZ02000008">
    <property type="protein sequence ID" value="PHT74729.1"/>
    <property type="molecule type" value="Genomic_DNA"/>
</dbReference>
<keyword evidence="3" id="KW-0862">Zinc</keyword>
<proteinExistence type="inferred from homology"/>
<dbReference type="OMA" id="GLRGYCC"/>
<evidence type="ECO:0000256" key="3">
    <source>
        <dbReference type="ARBA" id="ARBA00022833"/>
    </source>
</evidence>
<organism evidence="6 7">
    <name type="scientific">Capsicum annuum</name>
    <name type="common">Capsicum pepper</name>
    <dbReference type="NCBI Taxonomy" id="4072"/>
    <lineage>
        <taxon>Eukaryota</taxon>
        <taxon>Viridiplantae</taxon>
        <taxon>Streptophyta</taxon>
        <taxon>Embryophyta</taxon>
        <taxon>Tracheophyta</taxon>
        <taxon>Spermatophyta</taxon>
        <taxon>Magnoliopsida</taxon>
        <taxon>eudicotyledons</taxon>
        <taxon>Gunneridae</taxon>
        <taxon>Pentapetalae</taxon>
        <taxon>asterids</taxon>
        <taxon>lamiids</taxon>
        <taxon>Solanales</taxon>
        <taxon>Solanaceae</taxon>
        <taxon>Solanoideae</taxon>
        <taxon>Capsiceae</taxon>
        <taxon>Capsicum</taxon>
    </lineage>
</organism>
<dbReference type="InterPro" id="IPR039058">
    <property type="entry name" value="Yippee_fam"/>
</dbReference>
<dbReference type="STRING" id="4072.A0A2G2YYC0"/>
<keyword evidence="2" id="KW-0479">Metal-binding</keyword>
<evidence type="ECO:0000256" key="2">
    <source>
        <dbReference type="ARBA" id="ARBA00022723"/>
    </source>
</evidence>
<accession>A0A2G2YYC0</accession>
<dbReference type="GO" id="GO:0046872">
    <property type="term" value="F:metal ion binding"/>
    <property type="evidence" value="ECO:0007669"/>
    <property type="project" value="UniProtKB-KW"/>
</dbReference>
<dbReference type="Proteomes" id="UP000222542">
    <property type="component" value="Unassembled WGS sequence"/>
</dbReference>
<sequence>MEKSGGLRGYCCFKCRNFVADHNDIIDKYYIGTHKYGRGRAFLFSHASNVVEEPSVLRILITGPYVVSDILCAECGQNLGWKYKKSFHDVHKYKEGKVVMAKYNIIRGV</sequence>
<dbReference type="PANTHER" id="PTHR13848">
    <property type="entry name" value="PROTEIN YIPPEE-LIKE CG15309-RELATED"/>
    <property type="match status" value="1"/>
</dbReference>
<evidence type="ECO:0000313" key="6">
    <source>
        <dbReference type="EMBL" id="PHT74729.1"/>
    </source>
</evidence>
<evidence type="ECO:0000259" key="5">
    <source>
        <dbReference type="PROSITE" id="PS51792"/>
    </source>
</evidence>
<gene>
    <name evidence="6" type="ORF">T459_22006</name>
</gene>
<dbReference type="Pfam" id="PF03226">
    <property type="entry name" value="Yippee-Mis18"/>
    <property type="match status" value="1"/>
</dbReference>
<comment type="caution">
    <text evidence="6">The sequence shown here is derived from an EMBL/GenBank/DDBJ whole genome shotgun (WGS) entry which is preliminary data.</text>
</comment>
<reference evidence="6 7" key="2">
    <citation type="journal article" date="2017" name="Genome Biol.">
        <title>New reference genome sequences of hot pepper reveal the massive evolution of plant disease-resistance genes by retroduplication.</title>
        <authorList>
            <person name="Kim S."/>
            <person name="Park J."/>
            <person name="Yeom S.I."/>
            <person name="Kim Y.M."/>
            <person name="Seo E."/>
            <person name="Kim K.T."/>
            <person name="Kim M.S."/>
            <person name="Lee J.M."/>
            <person name="Cheong K."/>
            <person name="Shin H.S."/>
            <person name="Kim S.B."/>
            <person name="Han K."/>
            <person name="Lee J."/>
            <person name="Park M."/>
            <person name="Lee H.A."/>
            <person name="Lee H.Y."/>
            <person name="Lee Y."/>
            <person name="Oh S."/>
            <person name="Lee J.H."/>
            <person name="Choi E."/>
            <person name="Choi E."/>
            <person name="Lee S.E."/>
            <person name="Jeon J."/>
            <person name="Kim H."/>
            <person name="Choi G."/>
            <person name="Song H."/>
            <person name="Lee J."/>
            <person name="Lee S.C."/>
            <person name="Kwon J.K."/>
            <person name="Lee H.Y."/>
            <person name="Koo N."/>
            <person name="Hong Y."/>
            <person name="Kim R.W."/>
            <person name="Kang W.H."/>
            <person name="Huh J.H."/>
            <person name="Kang B.C."/>
            <person name="Yang T.J."/>
            <person name="Lee Y.H."/>
            <person name="Bennetzen J.L."/>
            <person name="Choi D."/>
        </authorList>
    </citation>
    <scope>NUCLEOTIDE SEQUENCE [LARGE SCALE GENOMIC DNA]</scope>
    <source>
        <strain evidence="7">cv. CM334</strain>
    </source>
</reference>
<evidence type="ECO:0000256" key="1">
    <source>
        <dbReference type="ARBA" id="ARBA00005613"/>
    </source>
</evidence>
<feature type="domain" description="Yippee" evidence="5">
    <location>
        <begin position="8"/>
        <end position="109"/>
    </location>
</feature>
<name>A0A2G2YYC0_CAPAN</name>
<reference evidence="6 7" key="1">
    <citation type="journal article" date="2014" name="Nat. Genet.">
        <title>Genome sequence of the hot pepper provides insights into the evolution of pungency in Capsicum species.</title>
        <authorList>
            <person name="Kim S."/>
            <person name="Park M."/>
            <person name="Yeom S.I."/>
            <person name="Kim Y.M."/>
            <person name="Lee J.M."/>
            <person name="Lee H.A."/>
            <person name="Seo E."/>
            <person name="Choi J."/>
            <person name="Cheong K."/>
            <person name="Kim K.T."/>
            <person name="Jung K."/>
            <person name="Lee G.W."/>
            <person name="Oh S.K."/>
            <person name="Bae C."/>
            <person name="Kim S.B."/>
            <person name="Lee H.Y."/>
            <person name="Kim S.Y."/>
            <person name="Kim M.S."/>
            <person name="Kang B.C."/>
            <person name="Jo Y.D."/>
            <person name="Yang H.B."/>
            <person name="Jeong H.J."/>
            <person name="Kang W.H."/>
            <person name="Kwon J.K."/>
            <person name="Shin C."/>
            <person name="Lim J.Y."/>
            <person name="Park J.H."/>
            <person name="Huh J.H."/>
            <person name="Kim J.S."/>
            <person name="Kim B.D."/>
            <person name="Cohen O."/>
            <person name="Paran I."/>
            <person name="Suh M.C."/>
            <person name="Lee S.B."/>
            <person name="Kim Y.K."/>
            <person name="Shin Y."/>
            <person name="Noh S.J."/>
            <person name="Park J."/>
            <person name="Seo Y.S."/>
            <person name="Kwon S.Y."/>
            <person name="Kim H.A."/>
            <person name="Park J.M."/>
            <person name="Kim H.J."/>
            <person name="Choi S.B."/>
            <person name="Bosland P.W."/>
            <person name="Reeves G."/>
            <person name="Jo S.H."/>
            <person name="Lee B.W."/>
            <person name="Cho H.T."/>
            <person name="Choi H.S."/>
            <person name="Lee M.S."/>
            <person name="Yu Y."/>
            <person name="Do Choi Y."/>
            <person name="Park B.S."/>
            <person name="van Deynze A."/>
            <person name="Ashrafi H."/>
            <person name="Hill T."/>
            <person name="Kim W.T."/>
            <person name="Pai H.S."/>
            <person name="Ahn H.K."/>
            <person name="Yeam I."/>
            <person name="Giovannoni J.J."/>
            <person name="Rose J.K."/>
            <person name="Sorensen I."/>
            <person name="Lee S.J."/>
            <person name="Kim R.W."/>
            <person name="Choi I.Y."/>
            <person name="Choi B.S."/>
            <person name="Lim J.S."/>
            <person name="Lee Y.H."/>
            <person name="Choi D."/>
        </authorList>
    </citation>
    <scope>NUCLEOTIDE SEQUENCE [LARGE SCALE GENOMIC DNA]</scope>
    <source>
        <strain evidence="7">cv. CM334</strain>
    </source>
</reference>